<evidence type="ECO:0000256" key="1">
    <source>
        <dbReference type="SAM" id="MobiDB-lite"/>
    </source>
</evidence>
<dbReference type="OrthoDB" id="717521at2759"/>
<feature type="compositionally biased region" description="Low complexity" evidence="1">
    <location>
        <begin position="65"/>
        <end position="77"/>
    </location>
</feature>
<organism evidence="3 4">
    <name type="scientific">Panicum virgatum</name>
    <name type="common">Blackwell switchgrass</name>
    <dbReference type="NCBI Taxonomy" id="38727"/>
    <lineage>
        <taxon>Eukaryota</taxon>
        <taxon>Viridiplantae</taxon>
        <taxon>Streptophyta</taxon>
        <taxon>Embryophyta</taxon>
        <taxon>Tracheophyta</taxon>
        <taxon>Spermatophyta</taxon>
        <taxon>Magnoliopsida</taxon>
        <taxon>Liliopsida</taxon>
        <taxon>Poales</taxon>
        <taxon>Poaceae</taxon>
        <taxon>PACMAD clade</taxon>
        <taxon>Panicoideae</taxon>
        <taxon>Panicodae</taxon>
        <taxon>Paniceae</taxon>
        <taxon>Panicinae</taxon>
        <taxon>Panicum</taxon>
        <taxon>Panicum sect. Hiantes</taxon>
    </lineage>
</organism>
<dbReference type="Proteomes" id="UP000823388">
    <property type="component" value="Chromosome 5K"/>
</dbReference>
<feature type="domain" description="DUF1618" evidence="2">
    <location>
        <begin position="200"/>
        <end position="325"/>
    </location>
</feature>
<dbReference type="PANTHER" id="PTHR33086">
    <property type="entry name" value="OS05G0468200 PROTEIN-RELATED"/>
    <property type="match status" value="1"/>
</dbReference>
<proteinExistence type="predicted"/>
<reference evidence="3" key="1">
    <citation type="submission" date="2020-05" db="EMBL/GenBank/DDBJ databases">
        <title>WGS assembly of Panicum virgatum.</title>
        <authorList>
            <person name="Lovell J.T."/>
            <person name="Jenkins J."/>
            <person name="Shu S."/>
            <person name="Juenger T.E."/>
            <person name="Schmutz J."/>
        </authorList>
    </citation>
    <scope>NUCLEOTIDE SEQUENCE</scope>
    <source>
        <strain evidence="3">AP13</strain>
    </source>
</reference>
<dbReference type="EMBL" id="CM029045">
    <property type="protein sequence ID" value="KAG2596561.1"/>
    <property type="molecule type" value="Genomic_DNA"/>
</dbReference>
<accession>A0A8T0SEE9</accession>
<sequence>MASSSSTSAARPPTPSWAILAVIPQVSGPAVAADLSLALAAPPRVTALTVQPRVSPDPTTPDCYPASSPQTAPAASSSPPPRGASPTARSGLSLPTAASSCTGSSSIEGYFICNTRAATAFLLPDPDPAGPIMHPGNLGLIATLAGDGYMVAELQPLLWTDRATLLCFSSDTAAWALRYPLPGRPWVSSGVISSDEELWWVDITLGILNCNPFTDEPVLRFFPLPAGKELPFQPGGTDELEMCRCVKVSTGKLRFVEMTAGHNPRRPPRFTMWTLSPANPVDPWTTEYTVGLDTIWAAESYSATGLEAKLPSLAAIHPTNPNIVYFFLDAHIFVVDMGAARVGDCDVHKVMQPPSELLSSGFVHAWELPQPLHP</sequence>
<dbReference type="EMBL" id="CM029045">
    <property type="protein sequence ID" value="KAG2596560.1"/>
    <property type="molecule type" value="Genomic_DNA"/>
</dbReference>
<gene>
    <name evidence="3" type="ORF">PVAP13_5KG169300</name>
</gene>
<evidence type="ECO:0000259" key="2">
    <source>
        <dbReference type="Pfam" id="PF07762"/>
    </source>
</evidence>
<dbReference type="EMBL" id="CM029045">
    <property type="protein sequence ID" value="KAG2596557.1"/>
    <property type="molecule type" value="Genomic_DNA"/>
</dbReference>
<dbReference type="Pfam" id="PF07762">
    <property type="entry name" value="DUF1618"/>
    <property type="match status" value="1"/>
</dbReference>
<evidence type="ECO:0000313" key="3">
    <source>
        <dbReference type="EMBL" id="KAG2596557.1"/>
    </source>
</evidence>
<name>A0A8T0SEE9_PANVG</name>
<evidence type="ECO:0000313" key="4">
    <source>
        <dbReference type="Proteomes" id="UP000823388"/>
    </source>
</evidence>
<dbReference type="AlphaFoldDB" id="A0A8T0SEE9"/>
<dbReference type="EMBL" id="CM029045">
    <property type="protein sequence ID" value="KAG2596558.1"/>
    <property type="molecule type" value="Genomic_DNA"/>
</dbReference>
<keyword evidence="4" id="KW-1185">Reference proteome</keyword>
<dbReference type="PANTHER" id="PTHR33086:SF73">
    <property type="entry name" value="OS01G0245901 PROTEIN"/>
    <property type="match status" value="1"/>
</dbReference>
<feature type="region of interest" description="Disordered" evidence="1">
    <location>
        <begin position="47"/>
        <end position="103"/>
    </location>
</feature>
<dbReference type="EMBL" id="CM029045">
    <property type="protein sequence ID" value="KAG2596559.1"/>
    <property type="molecule type" value="Genomic_DNA"/>
</dbReference>
<comment type="caution">
    <text evidence="3">The sequence shown here is derived from an EMBL/GenBank/DDBJ whole genome shotgun (WGS) entry which is preliminary data.</text>
</comment>
<dbReference type="InterPro" id="IPR011676">
    <property type="entry name" value="DUF1618"/>
</dbReference>
<protein>
    <recommendedName>
        <fullName evidence="2">DUF1618 domain-containing protein</fullName>
    </recommendedName>
</protein>